<evidence type="ECO:0000313" key="4">
    <source>
        <dbReference type="Proteomes" id="UP000642993"/>
    </source>
</evidence>
<comment type="similarity">
    <text evidence="1">Belongs to the histone deacetylase family.</text>
</comment>
<dbReference type="InterPro" id="IPR023801">
    <property type="entry name" value="His_deacetylse_dom"/>
</dbReference>
<dbReference type="Pfam" id="PF00850">
    <property type="entry name" value="Hist_deacetyl"/>
    <property type="match status" value="1"/>
</dbReference>
<dbReference type="AlphaFoldDB" id="A0A927JCC7"/>
<proteinExistence type="inferred from homology"/>
<comment type="caution">
    <text evidence="3">The sequence shown here is derived from an EMBL/GenBank/DDBJ whole genome shotgun (WGS) entry which is preliminary data.</text>
</comment>
<feature type="domain" description="Histone deacetylase" evidence="2">
    <location>
        <begin position="26"/>
        <end position="269"/>
    </location>
</feature>
<organism evidence="3 4">
    <name type="scientific">Lolliginicoccus lacisalsi</name>
    <dbReference type="NCBI Taxonomy" id="2742202"/>
    <lineage>
        <taxon>Bacteria</taxon>
        <taxon>Bacillati</taxon>
        <taxon>Actinomycetota</taxon>
        <taxon>Actinomycetes</taxon>
        <taxon>Mycobacteriales</taxon>
        <taxon>Hoyosellaceae</taxon>
        <taxon>Lolliginicoccus</taxon>
    </lineage>
</organism>
<dbReference type="RefSeq" id="WP_192038524.1">
    <property type="nucleotide sequence ID" value="NZ_JACYWE010000003.1"/>
</dbReference>
<dbReference type="InterPro" id="IPR000286">
    <property type="entry name" value="HDACs"/>
</dbReference>
<dbReference type="GO" id="GO:0040029">
    <property type="term" value="P:epigenetic regulation of gene expression"/>
    <property type="evidence" value="ECO:0007669"/>
    <property type="project" value="TreeGrafter"/>
</dbReference>
<evidence type="ECO:0000256" key="1">
    <source>
        <dbReference type="ARBA" id="ARBA00005947"/>
    </source>
</evidence>
<keyword evidence="4" id="KW-1185">Reference proteome</keyword>
<gene>
    <name evidence="3" type="ORF">HT102_06040</name>
</gene>
<name>A0A927JCC7_9ACTN</name>
<dbReference type="PANTHER" id="PTHR10625:SF19">
    <property type="entry name" value="HISTONE DEACETYLASE 12"/>
    <property type="match status" value="1"/>
</dbReference>
<sequence>MKVFYSPRYIASEESFDTVAKSGWIAESLASSPIDGVQIAMPAPITPADLEGAHDPGYIDALRTGRPRVVAESQGLTWDPGLWTSISASTGGVVAAALTALEEGSAGSLSSGLHHARRDRGSGFCSVNGLAVAAEAALREGASTVAILDLDAHCGGGTASIISTDPRITQLDVSVSSFDSYTDTGNSTLWLVDHADLYLGRVAHSLEQLKSLQPDLLLYNAGMDPHEDCSIGGLRGITSDILAERERLVFESCARESLPVAFVLAGGYIGSRLTADELVDLHRLTIAAGAVAARTRPSGPPAPA</sequence>
<evidence type="ECO:0000313" key="3">
    <source>
        <dbReference type="EMBL" id="MBD8506042.1"/>
    </source>
</evidence>
<evidence type="ECO:0000259" key="2">
    <source>
        <dbReference type="Pfam" id="PF00850"/>
    </source>
</evidence>
<reference evidence="3" key="1">
    <citation type="submission" date="2020-09" db="EMBL/GenBank/DDBJ databases">
        <title>Hoyosella lacisalsi sp. nov., a halotolerant actinobacterium isolated from soil of Lake Gudzhirganskoe.</title>
        <authorList>
            <person name="Yang Q."/>
            <person name="Guo P.Y."/>
            <person name="Liu S.W."/>
            <person name="Li F.N."/>
            <person name="Sun C.H."/>
        </authorList>
    </citation>
    <scope>NUCLEOTIDE SEQUENCE</scope>
    <source>
        <strain evidence="3">G463</strain>
    </source>
</reference>
<dbReference type="Gene3D" id="3.40.800.20">
    <property type="entry name" value="Histone deacetylase domain"/>
    <property type="match status" value="1"/>
</dbReference>
<dbReference type="InterPro" id="IPR023696">
    <property type="entry name" value="Ureohydrolase_dom_sf"/>
</dbReference>
<dbReference type="PRINTS" id="PR01270">
    <property type="entry name" value="HDASUPER"/>
</dbReference>
<dbReference type="GO" id="GO:0004407">
    <property type="term" value="F:histone deacetylase activity"/>
    <property type="evidence" value="ECO:0007669"/>
    <property type="project" value="TreeGrafter"/>
</dbReference>
<dbReference type="Proteomes" id="UP000642993">
    <property type="component" value="Unassembled WGS sequence"/>
</dbReference>
<dbReference type="EMBL" id="JACYWE010000003">
    <property type="protein sequence ID" value="MBD8506042.1"/>
    <property type="molecule type" value="Genomic_DNA"/>
</dbReference>
<dbReference type="PANTHER" id="PTHR10625">
    <property type="entry name" value="HISTONE DEACETYLASE HDAC1-RELATED"/>
    <property type="match status" value="1"/>
</dbReference>
<protein>
    <recommendedName>
        <fullName evidence="2">Histone deacetylase domain-containing protein</fullName>
    </recommendedName>
</protein>
<dbReference type="SUPFAM" id="SSF52768">
    <property type="entry name" value="Arginase/deacetylase"/>
    <property type="match status" value="1"/>
</dbReference>
<dbReference type="InterPro" id="IPR037138">
    <property type="entry name" value="His_deacetylse_dom_sf"/>
</dbReference>
<accession>A0A927JCC7</accession>